<keyword evidence="1" id="KW-1133">Transmembrane helix</keyword>
<name>A0A4U5LUA3_STECR</name>
<dbReference type="AlphaFoldDB" id="A0A4U5LUA3"/>
<accession>A0A4U5LUA3</accession>
<protein>
    <recommendedName>
        <fullName evidence="4">G-protein coupled receptors family 1 profile domain-containing protein</fullName>
    </recommendedName>
</protein>
<reference evidence="2 3" key="1">
    <citation type="journal article" date="2015" name="Genome Biol.">
        <title>Comparative genomics of Steinernema reveals deeply conserved gene regulatory networks.</title>
        <authorList>
            <person name="Dillman A.R."/>
            <person name="Macchietto M."/>
            <person name="Porter C.F."/>
            <person name="Rogers A."/>
            <person name="Williams B."/>
            <person name="Antoshechkin I."/>
            <person name="Lee M.M."/>
            <person name="Goodwin Z."/>
            <person name="Lu X."/>
            <person name="Lewis E.E."/>
            <person name="Goodrich-Blair H."/>
            <person name="Stock S.P."/>
            <person name="Adams B.J."/>
            <person name="Sternberg P.W."/>
            <person name="Mortazavi A."/>
        </authorList>
    </citation>
    <scope>NUCLEOTIDE SEQUENCE [LARGE SCALE GENOMIC DNA]</scope>
    <source>
        <strain evidence="2 3">ALL</strain>
    </source>
</reference>
<keyword evidence="1" id="KW-0472">Membrane</keyword>
<proteinExistence type="predicted"/>
<feature type="transmembrane region" description="Helical" evidence="1">
    <location>
        <begin position="133"/>
        <end position="152"/>
    </location>
</feature>
<evidence type="ECO:0000313" key="2">
    <source>
        <dbReference type="EMBL" id="TKR59678.1"/>
    </source>
</evidence>
<dbReference type="EMBL" id="AZBU02000012">
    <property type="protein sequence ID" value="TKR59678.1"/>
    <property type="molecule type" value="Genomic_DNA"/>
</dbReference>
<dbReference type="Proteomes" id="UP000298663">
    <property type="component" value="Unassembled WGS sequence"/>
</dbReference>
<keyword evidence="1" id="KW-0812">Transmembrane</keyword>
<organism evidence="2 3">
    <name type="scientific">Steinernema carpocapsae</name>
    <name type="common">Entomopathogenic nematode</name>
    <dbReference type="NCBI Taxonomy" id="34508"/>
    <lineage>
        <taxon>Eukaryota</taxon>
        <taxon>Metazoa</taxon>
        <taxon>Ecdysozoa</taxon>
        <taxon>Nematoda</taxon>
        <taxon>Chromadorea</taxon>
        <taxon>Rhabditida</taxon>
        <taxon>Tylenchina</taxon>
        <taxon>Panagrolaimomorpha</taxon>
        <taxon>Strongyloidoidea</taxon>
        <taxon>Steinernematidae</taxon>
        <taxon>Steinernema</taxon>
    </lineage>
</organism>
<sequence length="162" mass="18446">MLFDLQLYLYGLSIFKISLTIIFLPIYGFLTWHLHTRPEFKTISYQIISTIAVFDCFYLLQSMASGFVTLANLDKGVGVYYQIPDDCFTVILSCGRGGYMLSAPLMFGLMAYDRFLEITGNKNIRSINRLTEIGIIVACLMFLANDLLPPLLRHKCPVCAYR</sequence>
<reference evidence="2 3" key="2">
    <citation type="journal article" date="2019" name="G3 (Bethesda)">
        <title>Hybrid Assembly of the Genome of the Entomopathogenic Nematode Steinernema carpocapsae Identifies the X-Chromosome.</title>
        <authorList>
            <person name="Serra L."/>
            <person name="Macchietto M."/>
            <person name="Macias-Munoz A."/>
            <person name="McGill C.J."/>
            <person name="Rodriguez I.M."/>
            <person name="Rodriguez B."/>
            <person name="Murad R."/>
            <person name="Mortazavi A."/>
        </authorList>
    </citation>
    <scope>NUCLEOTIDE SEQUENCE [LARGE SCALE GENOMIC DNA]</scope>
    <source>
        <strain evidence="2 3">ALL</strain>
    </source>
</reference>
<evidence type="ECO:0000313" key="3">
    <source>
        <dbReference type="Proteomes" id="UP000298663"/>
    </source>
</evidence>
<evidence type="ECO:0000256" key="1">
    <source>
        <dbReference type="SAM" id="Phobius"/>
    </source>
</evidence>
<gene>
    <name evidence="2" type="ORF">L596_029316</name>
</gene>
<keyword evidence="3" id="KW-1185">Reference proteome</keyword>
<feature type="transmembrane region" description="Helical" evidence="1">
    <location>
        <begin position="42"/>
        <end position="68"/>
    </location>
</feature>
<feature type="transmembrane region" description="Helical" evidence="1">
    <location>
        <begin position="6"/>
        <end position="30"/>
    </location>
</feature>
<feature type="transmembrane region" description="Helical" evidence="1">
    <location>
        <begin position="88"/>
        <end position="112"/>
    </location>
</feature>
<evidence type="ECO:0008006" key="4">
    <source>
        <dbReference type="Google" id="ProtNLM"/>
    </source>
</evidence>
<comment type="caution">
    <text evidence="2">The sequence shown here is derived from an EMBL/GenBank/DDBJ whole genome shotgun (WGS) entry which is preliminary data.</text>
</comment>
<dbReference type="SUPFAM" id="SSF81321">
    <property type="entry name" value="Family A G protein-coupled receptor-like"/>
    <property type="match status" value="1"/>
</dbReference>